<gene>
    <name evidence="1" type="ORF">SELMODRAFT_16133</name>
</gene>
<feature type="non-terminal residue" evidence="1">
    <location>
        <position position="53"/>
    </location>
</feature>
<keyword evidence="2" id="KW-1185">Reference proteome</keyword>
<dbReference type="GO" id="GO:0005506">
    <property type="term" value="F:iron ion binding"/>
    <property type="evidence" value="ECO:0007669"/>
    <property type="project" value="InterPro"/>
</dbReference>
<organism evidence="2">
    <name type="scientific">Selaginella moellendorffii</name>
    <name type="common">Spikemoss</name>
    <dbReference type="NCBI Taxonomy" id="88036"/>
    <lineage>
        <taxon>Eukaryota</taxon>
        <taxon>Viridiplantae</taxon>
        <taxon>Streptophyta</taxon>
        <taxon>Embryophyta</taxon>
        <taxon>Tracheophyta</taxon>
        <taxon>Lycopodiopsida</taxon>
        <taxon>Selaginellales</taxon>
        <taxon>Selaginellaceae</taxon>
        <taxon>Selaginella</taxon>
    </lineage>
</organism>
<dbReference type="AlphaFoldDB" id="D8S5C4"/>
<dbReference type="HOGENOM" id="CLU_3074926_0_0_1"/>
<dbReference type="KEGG" id="smo:SELMODRAFT_16133"/>
<dbReference type="Gene3D" id="1.10.630.10">
    <property type="entry name" value="Cytochrome P450"/>
    <property type="match status" value="1"/>
</dbReference>
<dbReference type="InterPro" id="IPR036396">
    <property type="entry name" value="Cyt_P450_sf"/>
</dbReference>
<dbReference type="InParanoid" id="D8S5C4"/>
<sequence length="53" mass="5842">DMFAARTDSSVVPSEWLLAAVLQKPRGLARAQEELDRVVGNARILRESSCNTL</sequence>
<accession>D8S5C4</accession>
<dbReference type="GO" id="GO:0020037">
    <property type="term" value="F:heme binding"/>
    <property type="evidence" value="ECO:0007669"/>
    <property type="project" value="InterPro"/>
</dbReference>
<dbReference type="GO" id="GO:0016705">
    <property type="term" value="F:oxidoreductase activity, acting on paired donors, with incorporation or reduction of molecular oxygen"/>
    <property type="evidence" value="ECO:0007669"/>
    <property type="project" value="InterPro"/>
</dbReference>
<feature type="non-terminal residue" evidence="1">
    <location>
        <position position="1"/>
    </location>
</feature>
<reference evidence="1 2" key="1">
    <citation type="journal article" date="2011" name="Science">
        <title>The Selaginella genome identifies genetic changes associated with the evolution of vascular plants.</title>
        <authorList>
            <person name="Banks J.A."/>
            <person name="Nishiyama T."/>
            <person name="Hasebe M."/>
            <person name="Bowman J.L."/>
            <person name="Gribskov M."/>
            <person name="dePamphilis C."/>
            <person name="Albert V.A."/>
            <person name="Aono N."/>
            <person name="Aoyama T."/>
            <person name="Ambrose B.A."/>
            <person name="Ashton N.W."/>
            <person name="Axtell M.J."/>
            <person name="Barker E."/>
            <person name="Barker M.S."/>
            <person name="Bennetzen J.L."/>
            <person name="Bonawitz N.D."/>
            <person name="Chapple C."/>
            <person name="Cheng C."/>
            <person name="Correa L.G."/>
            <person name="Dacre M."/>
            <person name="DeBarry J."/>
            <person name="Dreyer I."/>
            <person name="Elias M."/>
            <person name="Engstrom E.M."/>
            <person name="Estelle M."/>
            <person name="Feng L."/>
            <person name="Finet C."/>
            <person name="Floyd S.K."/>
            <person name="Frommer W.B."/>
            <person name="Fujita T."/>
            <person name="Gramzow L."/>
            <person name="Gutensohn M."/>
            <person name="Harholt J."/>
            <person name="Hattori M."/>
            <person name="Heyl A."/>
            <person name="Hirai T."/>
            <person name="Hiwatashi Y."/>
            <person name="Ishikawa M."/>
            <person name="Iwata M."/>
            <person name="Karol K.G."/>
            <person name="Koehler B."/>
            <person name="Kolukisaoglu U."/>
            <person name="Kubo M."/>
            <person name="Kurata T."/>
            <person name="Lalonde S."/>
            <person name="Li K."/>
            <person name="Li Y."/>
            <person name="Litt A."/>
            <person name="Lyons E."/>
            <person name="Manning G."/>
            <person name="Maruyama T."/>
            <person name="Michael T.P."/>
            <person name="Mikami K."/>
            <person name="Miyazaki S."/>
            <person name="Morinaga S."/>
            <person name="Murata T."/>
            <person name="Mueller-Roeber B."/>
            <person name="Nelson D.R."/>
            <person name="Obara M."/>
            <person name="Oguri Y."/>
            <person name="Olmstead R.G."/>
            <person name="Onodera N."/>
            <person name="Petersen B.L."/>
            <person name="Pils B."/>
            <person name="Prigge M."/>
            <person name="Rensing S.A."/>
            <person name="Riano-Pachon D.M."/>
            <person name="Roberts A.W."/>
            <person name="Sato Y."/>
            <person name="Scheller H.V."/>
            <person name="Schulz B."/>
            <person name="Schulz C."/>
            <person name="Shakirov E.V."/>
            <person name="Shibagaki N."/>
            <person name="Shinohara N."/>
            <person name="Shippen D.E."/>
            <person name="Soerensen I."/>
            <person name="Sotooka R."/>
            <person name="Sugimoto N."/>
            <person name="Sugita M."/>
            <person name="Sumikawa N."/>
            <person name="Tanurdzic M."/>
            <person name="Theissen G."/>
            <person name="Ulvskov P."/>
            <person name="Wakazuki S."/>
            <person name="Weng J.K."/>
            <person name="Willats W.W."/>
            <person name="Wipf D."/>
            <person name="Wolf P.G."/>
            <person name="Yang L."/>
            <person name="Zimmer A.D."/>
            <person name="Zhu Q."/>
            <person name="Mitros T."/>
            <person name="Hellsten U."/>
            <person name="Loque D."/>
            <person name="Otillar R."/>
            <person name="Salamov A."/>
            <person name="Schmutz J."/>
            <person name="Shapiro H."/>
            <person name="Lindquist E."/>
            <person name="Lucas S."/>
            <person name="Rokhsar D."/>
            <person name="Grigoriev I.V."/>
        </authorList>
    </citation>
    <scope>NUCLEOTIDE SEQUENCE [LARGE SCALE GENOMIC DNA]</scope>
</reference>
<dbReference type="GO" id="GO:0004497">
    <property type="term" value="F:monooxygenase activity"/>
    <property type="evidence" value="ECO:0007669"/>
    <property type="project" value="InterPro"/>
</dbReference>
<protein>
    <submittedName>
        <fullName evidence="1">Uncharacterized protein</fullName>
    </submittedName>
</protein>
<dbReference type="SUPFAM" id="SSF48264">
    <property type="entry name" value="Cytochrome P450"/>
    <property type="match status" value="1"/>
</dbReference>
<name>D8S5C4_SELML</name>
<dbReference type="Proteomes" id="UP000001514">
    <property type="component" value="Unassembled WGS sequence"/>
</dbReference>
<evidence type="ECO:0000313" key="2">
    <source>
        <dbReference type="Proteomes" id="UP000001514"/>
    </source>
</evidence>
<dbReference type="Gramene" id="EFJ20428">
    <property type="protein sequence ID" value="EFJ20428"/>
    <property type="gene ID" value="SELMODRAFT_16133"/>
</dbReference>
<evidence type="ECO:0000313" key="1">
    <source>
        <dbReference type="EMBL" id="EFJ20428.1"/>
    </source>
</evidence>
<proteinExistence type="predicted"/>
<dbReference type="EMBL" id="GL377602">
    <property type="protein sequence ID" value="EFJ20428.1"/>
    <property type="molecule type" value="Genomic_DNA"/>
</dbReference>